<protein>
    <submittedName>
        <fullName evidence="2">Uncharacterized protein</fullName>
    </submittedName>
</protein>
<dbReference type="Proteomes" id="UP000438429">
    <property type="component" value="Unassembled WGS sequence"/>
</dbReference>
<evidence type="ECO:0000313" key="3">
    <source>
        <dbReference type="Proteomes" id="UP000438429"/>
    </source>
</evidence>
<evidence type="ECO:0000313" key="2">
    <source>
        <dbReference type="EMBL" id="KAF0034632.1"/>
    </source>
</evidence>
<evidence type="ECO:0000256" key="1">
    <source>
        <dbReference type="SAM" id="MobiDB-lite"/>
    </source>
</evidence>
<feature type="region of interest" description="Disordered" evidence="1">
    <location>
        <begin position="1"/>
        <end position="33"/>
    </location>
</feature>
<comment type="caution">
    <text evidence="2">The sequence shown here is derived from an EMBL/GenBank/DDBJ whole genome shotgun (WGS) entry which is preliminary data.</text>
</comment>
<accession>A0A6A4SX34</accession>
<feature type="compositionally biased region" description="Basic and acidic residues" evidence="1">
    <location>
        <begin position="17"/>
        <end position="26"/>
    </location>
</feature>
<organism evidence="2 3">
    <name type="scientific">Scophthalmus maximus</name>
    <name type="common">Turbot</name>
    <name type="synonym">Psetta maxima</name>
    <dbReference type="NCBI Taxonomy" id="52904"/>
    <lineage>
        <taxon>Eukaryota</taxon>
        <taxon>Metazoa</taxon>
        <taxon>Chordata</taxon>
        <taxon>Craniata</taxon>
        <taxon>Vertebrata</taxon>
        <taxon>Euteleostomi</taxon>
        <taxon>Actinopterygii</taxon>
        <taxon>Neopterygii</taxon>
        <taxon>Teleostei</taxon>
        <taxon>Neoteleostei</taxon>
        <taxon>Acanthomorphata</taxon>
        <taxon>Carangaria</taxon>
        <taxon>Pleuronectiformes</taxon>
        <taxon>Pleuronectoidei</taxon>
        <taxon>Scophthalmidae</taxon>
        <taxon>Scophthalmus</taxon>
    </lineage>
</organism>
<sequence>MIRRTRTDLPLQLVTDRPTDRAETREPGPASRFLPQPLVLPLHDNMFLQRLRCFSSQRLQPLSLRRLVNSTNT</sequence>
<name>A0A6A4SX34_SCOMX</name>
<dbReference type="AlphaFoldDB" id="A0A6A4SX34"/>
<reference evidence="2 3" key="1">
    <citation type="submission" date="2019-06" db="EMBL/GenBank/DDBJ databases">
        <title>Draft genomes of female and male turbot (Scophthalmus maximus).</title>
        <authorList>
            <person name="Xu H."/>
            <person name="Xu X.-W."/>
            <person name="Shao C."/>
            <person name="Chen S."/>
        </authorList>
    </citation>
    <scope>NUCLEOTIDE SEQUENCE [LARGE SCALE GENOMIC DNA]</scope>
    <source>
        <strain evidence="2">Ysfricsl-2016a</strain>
        <tissue evidence="2">Blood</tissue>
    </source>
</reference>
<proteinExistence type="predicted"/>
<dbReference type="EMBL" id="VEVO01000011">
    <property type="protein sequence ID" value="KAF0034632.1"/>
    <property type="molecule type" value="Genomic_DNA"/>
</dbReference>
<gene>
    <name evidence="2" type="ORF">F2P81_012390</name>
</gene>